<reference evidence="3" key="1">
    <citation type="submission" date="2017-03" db="EMBL/GenBank/DDBJ databases">
        <authorList>
            <person name="Rodrigo-Torres L."/>
            <person name="Arahal R.D."/>
            <person name="Lucena T."/>
        </authorList>
    </citation>
    <scope>NUCLEOTIDE SEQUENCE [LARGE SCALE GENOMIC DNA]</scope>
    <source>
        <strain evidence="3">CECT 8411</strain>
    </source>
</reference>
<protein>
    <submittedName>
        <fullName evidence="2">N-substituted formamide deformylase</fullName>
        <ecNumber evidence="2">3.5.1.91</ecNumber>
    </submittedName>
</protein>
<dbReference type="InterPro" id="IPR033932">
    <property type="entry name" value="YtcJ-like"/>
</dbReference>
<keyword evidence="3" id="KW-1185">Reference proteome</keyword>
<dbReference type="CDD" id="cd01300">
    <property type="entry name" value="YtcJ_like"/>
    <property type="match status" value="1"/>
</dbReference>
<dbReference type="PANTHER" id="PTHR22642:SF2">
    <property type="entry name" value="PROTEIN LONG AFTER FAR-RED 3"/>
    <property type="match status" value="1"/>
</dbReference>
<dbReference type="Gene3D" id="3.10.310.70">
    <property type="match status" value="1"/>
</dbReference>
<evidence type="ECO:0000259" key="1">
    <source>
        <dbReference type="Pfam" id="PF07969"/>
    </source>
</evidence>
<evidence type="ECO:0000313" key="2">
    <source>
        <dbReference type="EMBL" id="SLN67404.1"/>
    </source>
</evidence>
<dbReference type="InterPro" id="IPR013108">
    <property type="entry name" value="Amidohydro_3"/>
</dbReference>
<dbReference type="Gene3D" id="3.20.20.140">
    <property type="entry name" value="Metal-dependent hydrolases"/>
    <property type="match status" value="1"/>
</dbReference>
<dbReference type="GO" id="GO:0016810">
    <property type="term" value="F:hydrolase activity, acting on carbon-nitrogen (but not peptide) bonds"/>
    <property type="evidence" value="ECO:0007669"/>
    <property type="project" value="InterPro"/>
</dbReference>
<sequence>MTRLAQYISTHSPQRDLGADLVFTNGRIYTVDEDRPWAEAVAIKDGMFVAVGSNTDVTPLIGPETHVQDLGGAFAMPGLYDMHTHPDLALGPKYSDYLDVGLETPDPEQVKQAILAYAAAHPTDAANGGWVFGKHFVHYTFRKAGIEPGRDWLDSFITDRPVAIMDRMWGSCMANSRALELAGVTAETHDPNNGYIVRDPLTREPNGILVDGAYAMIMAAMPPPPQHALLRAYREGARFQSARGVVATKYLHVCENRLDALRAIDISGELPLRVEAAISWQDDIFPVARRWELLSGERHYYRSKRLNANAVKFHFDGTAEPKTSYFLSPWPNEKEWRGSLNLTPEHICDMVAEMDRKRIRVVAHCTGDGASDIFLDAVEECRRRNGPGMRHQCAHSTILHDGNLPRFKELDVIAEFSPVGWYPSNFTIGARSAYGDKLHKAYNVRGVLDHGGVAVIGSDWPVSSIDPWIGFEALVTRANPWGEMEGQLGDPITVPEAIEMLTINGAYSMGIEDQAGSITAGKAADMIVLDQNLLDIDPKGQLHKTEVQMTMLDGAVVHDPNGWTKDSLQACRVTSNVPDFYPVVI</sequence>
<dbReference type="InterPro" id="IPR032466">
    <property type="entry name" value="Metal_Hydrolase"/>
</dbReference>
<dbReference type="SUPFAM" id="SSF51556">
    <property type="entry name" value="Metallo-dependent hydrolases"/>
    <property type="match status" value="1"/>
</dbReference>
<dbReference type="EC" id="3.5.1.91" evidence="2"/>
<dbReference type="Gene3D" id="2.30.40.10">
    <property type="entry name" value="Urease, subunit C, domain 1"/>
    <property type="match status" value="1"/>
</dbReference>
<dbReference type="AlphaFoldDB" id="A0A1X7A0Z1"/>
<gene>
    <name evidence="2" type="primary">nfdA_1</name>
    <name evidence="2" type="ORF">RUM8411_03400</name>
</gene>
<dbReference type="Proteomes" id="UP000193778">
    <property type="component" value="Unassembled WGS sequence"/>
</dbReference>
<dbReference type="InterPro" id="IPR011059">
    <property type="entry name" value="Metal-dep_hydrolase_composite"/>
</dbReference>
<feature type="domain" description="Amidohydrolase 3" evidence="1">
    <location>
        <begin position="67"/>
        <end position="558"/>
    </location>
</feature>
<dbReference type="RefSeq" id="WP_085823857.1">
    <property type="nucleotide sequence ID" value="NZ_FWFP01000010.1"/>
</dbReference>
<name>A0A1X7A0Z1_9RHOB</name>
<keyword evidence="2" id="KW-0378">Hydrolase</keyword>
<accession>A0A1X7A0Z1</accession>
<organism evidence="2 3">
    <name type="scientific">Ruegeria meonggei</name>
    <dbReference type="NCBI Taxonomy" id="1446476"/>
    <lineage>
        <taxon>Bacteria</taxon>
        <taxon>Pseudomonadati</taxon>
        <taxon>Pseudomonadota</taxon>
        <taxon>Alphaproteobacteria</taxon>
        <taxon>Rhodobacterales</taxon>
        <taxon>Roseobacteraceae</taxon>
        <taxon>Ruegeria</taxon>
    </lineage>
</organism>
<proteinExistence type="predicted"/>
<dbReference type="SUPFAM" id="SSF51338">
    <property type="entry name" value="Composite domain of metallo-dependent hydrolases"/>
    <property type="match status" value="1"/>
</dbReference>
<dbReference type="Pfam" id="PF07969">
    <property type="entry name" value="Amidohydro_3"/>
    <property type="match status" value="1"/>
</dbReference>
<evidence type="ECO:0000313" key="3">
    <source>
        <dbReference type="Proteomes" id="UP000193778"/>
    </source>
</evidence>
<dbReference type="EMBL" id="FWFP01000010">
    <property type="protein sequence ID" value="SLN67404.1"/>
    <property type="molecule type" value="Genomic_DNA"/>
</dbReference>
<dbReference type="OrthoDB" id="9811399at2"/>
<dbReference type="PANTHER" id="PTHR22642">
    <property type="entry name" value="IMIDAZOLONEPROPIONASE"/>
    <property type="match status" value="1"/>
</dbReference>